<dbReference type="EMBL" id="FWYD01000010">
    <property type="protein sequence ID" value="SMC91789.1"/>
    <property type="molecule type" value="Genomic_DNA"/>
</dbReference>
<evidence type="ECO:0000313" key="2">
    <source>
        <dbReference type="Proteomes" id="UP000192330"/>
    </source>
</evidence>
<keyword evidence="2" id="KW-1185">Reference proteome</keyword>
<dbReference type="STRING" id="1387277.SAMN06295998_11083"/>
<protein>
    <submittedName>
        <fullName evidence="1">Uncharacterized protein</fullName>
    </submittedName>
</protein>
<gene>
    <name evidence="1" type="ORF">SAMN06295998_11083</name>
</gene>
<reference evidence="1 2" key="1">
    <citation type="submission" date="2017-04" db="EMBL/GenBank/DDBJ databases">
        <authorList>
            <person name="Afonso C.L."/>
            <person name="Miller P.J."/>
            <person name="Scott M.A."/>
            <person name="Spackman E."/>
            <person name="Goraichik I."/>
            <person name="Dimitrov K.M."/>
            <person name="Suarez D.L."/>
            <person name="Swayne D.E."/>
        </authorList>
    </citation>
    <scope>NUCLEOTIDE SEQUENCE [LARGE SCALE GENOMIC DNA]</scope>
    <source>
        <strain evidence="1 2">CGMCC 1.12644</strain>
    </source>
</reference>
<dbReference type="Proteomes" id="UP000192330">
    <property type="component" value="Unassembled WGS sequence"/>
</dbReference>
<proteinExistence type="predicted"/>
<sequence>MSPTIVEDVTMFDAKNLPLNDDVNLVAQAPVV</sequence>
<name>A0A1W2D2Y0_9RHOB</name>
<organism evidence="1 2">
    <name type="scientific">Primorskyibacter flagellatus</name>
    <dbReference type="NCBI Taxonomy" id="1387277"/>
    <lineage>
        <taxon>Bacteria</taxon>
        <taxon>Pseudomonadati</taxon>
        <taxon>Pseudomonadota</taxon>
        <taxon>Alphaproteobacteria</taxon>
        <taxon>Rhodobacterales</taxon>
        <taxon>Roseobacteraceae</taxon>
        <taxon>Primorskyibacter</taxon>
    </lineage>
</organism>
<evidence type="ECO:0000313" key="1">
    <source>
        <dbReference type="EMBL" id="SMC91789.1"/>
    </source>
</evidence>
<accession>A0A1W2D2Y0</accession>
<dbReference type="AlphaFoldDB" id="A0A1W2D2Y0"/>